<evidence type="ECO:0000259" key="1">
    <source>
        <dbReference type="Pfam" id="PF06114"/>
    </source>
</evidence>
<proteinExistence type="predicted"/>
<dbReference type="PANTHER" id="PTHR43236">
    <property type="entry name" value="ANTITOXIN HIGA1"/>
    <property type="match status" value="1"/>
</dbReference>
<keyword evidence="3" id="KW-1185">Reference proteome</keyword>
<dbReference type="AlphaFoldDB" id="A0A1S6U667"/>
<dbReference type="Gene3D" id="1.10.10.2910">
    <property type="match status" value="1"/>
</dbReference>
<dbReference type="Proteomes" id="UP000190868">
    <property type="component" value="Chromosome"/>
</dbReference>
<organism evidence="2 3">
    <name type="scientific">Campylobacter pinnipediorum subsp. caledonicus</name>
    <dbReference type="NCBI Taxonomy" id="1874362"/>
    <lineage>
        <taxon>Bacteria</taxon>
        <taxon>Pseudomonadati</taxon>
        <taxon>Campylobacterota</taxon>
        <taxon>Epsilonproteobacteria</taxon>
        <taxon>Campylobacterales</taxon>
        <taxon>Campylobacteraceae</taxon>
        <taxon>Campylobacter</taxon>
    </lineage>
</organism>
<dbReference type="PANTHER" id="PTHR43236:SF2">
    <property type="entry name" value="BLL0069 PROTEIN"/>
    <property type="match status" value="1"/>
</dbReference>
<dbReference type="EMBL" id="CP017258">
    <property type="protein sequence ID" value="AQW87182.1"/>
    <property type="molecule type" value="Genomic_DNA"/>
</dbReference>
<evidence type="ECO:0000313" key="3">
    <source>
        <dbReference type="Proteomes" id="UP000190868"/>
    </source>
</evidence>
<name>A0A1S6U667_9BACT</name>
<dbReference type="RefSeq" id="WP_078422888.1">
    <property type="nucleotide sequence ID" value="NZ_CP017018.1"/>
</dbReference>
<gene>
    <name evidence="2" type="ORF">CPIN18021_0336</name>
</gene>
<evidence type="ECO:0000313" key="2">
    <source>
        <dbReference type="EMBL" id="AQW87182.1"/>
    </source>
</evidence>
<reference evidence="3" key="1">
    <citation type="submission" date="2016-09" db="EMBL/GenBank/DDBJ databases">
        <title>Comparative genomics of the Campylobacter concisus group.</title>
        <authorList>
            <person name="Miller W.G."/>
            <person name="Yee E."/>
            <person name="Chapman M.H."/>
            <person name="Huynh S."/>
            <person name="Bono J.L."/>
            <person name="On S.L.W."/>
            <person name="StLeger J."/>
            <person name="Foster G."/>
            <person name="Parker C.T."/>
        </authorList>
    </citation>
    <scope>NUCLEOTIDE SEQUENCE [LARGE SCALE GENOMIC DNA]</scope>
    <source>
        <strain evidence="3">RM18021</strain>
    </source>
</reference>
<dbReference type="SUPFAM" id="SSF55486">
    <property type="entry name" value="Metalloproteases ('zincins'), catalytic domain"/>
    <property type="match status" value="1"/>
</dbReference>
<feature type="domain" description="IrrE N-terminal-like" evidence="1">
    <location>
        <begin position="48"/>
        <end position="174"/>
    </location>
</feature>
<accession>A0A1S6U667</accession>
<sequence length="197" mass="23028">MEILKWANVSSEEILQKLDLTTPPFDPFKIAELMGITVKNDLNFDELASDGMIYLNNNIPEIWINPIKPEKRQIFTLAHELGHLVYHVLPNIEKFQNPIRDDYSTLYRNGVRNPQETLANRFAANLIMPLKYMMDFTDRLFEETKGEELNRRNIIDALVGEFNVSKDAMIIRLKQLKTIPQDYDYNDDSKQKIMSGY</sequence>
<dbReference type="GeneID" id="56565973"/>
<dbReference type="InterPro" id="IPR052345">
    <property type="entry name" value="Rad_response_metalloprotease"/>
</dbReference>
<dbReference type="Pfam" id="PF06114">
    <property type="entry name" value="Peptidase_M78"/>
    <property type="match status" value="1"/>
</dbReference>
<dbReference type="InterPro" id="IPR010359">
    <property type="entry name" value="IrrE_HExxH"/>
</dbReference>
<dbReference type="KEGG" id="cpin:CPIN18020_0335"/>
<protein>
    <recommendedName>
        <fullName evidence="1">IrrE N-terminal-like domain-containing protein</fullName>
    </recommendedName>
</protein>